<dbReference type="InterPro" id="IPR020012">
    <property type="entry name" value="LysM_FimV"/>
</dbReference>
<evidence type="ECO:0000313" key="4">
    <source>
        <dbReference type="Proteomes" id="UP000061603"/>
    </source>
</evidence>
<evidence type="ECO:0000313" key="3">
    <source>
        <dbReference type="EMBL" id="AJP48055.1"/>
    </source>
</evidence>
<dbReference type="CDD" id="cd00118">
    <property type="entry name" value="LysM"/>
    <property type="match status" value="1"/>
</dbReference>
<dbReference type="NCBIfam" id="TIGR03504">
    <property type="entry name" value="FimV_Cterm"/>
    <property type="match status" value="1"/>
</dbReference>
<dbReference type="InterPro" id="IPR057840">
    <property type="entry name" value="FimV_N"/>
</dbReference>
<accession>A0A0C5J7Y5</accession>
<dbReference type="Gene3D" id="1.20.58.2200">
    <property type="match status" value="1"/>
</dbReference>
<feature type="compositionally biased region" description="Polar residues" evidence="1">
    <location>
        <begin position="177"/>
        <end position="200"/>
    </location>
</feature>
<evidence type="ECO:0000256" key="1">
    <source>
        <dbReference type="SAM" id="MobiDB-lite"/>
    </source>
</evidence>
<feature type="compositionally biased region" description="Polar residues" evidence="1">
    <location>
        <begin position="394"/>
        <end position="408"/>
    </location>
</feature>
<dbReference type="InterPro" id="IPR018392">
    <property type="entry name" value="LysM"/>
</dbReference>
<reference evidence="3 4" key="1">
    <citation type="journal article" date="2015" name="Genome Announc.">
        <title>Complete Genome Sequence of a Novel Bacterium within the Family Rhodocyclaceae That Degrades Polycyclic Aromatic Hydrocarbons.</title>
        <authorList>
            <person name="Singleton D.R."/>
            <person name="Dickey A.N."/>
            <person name="Scholl E.H."/>
            <person name="Wright F.A."/>
            <person name="Aitken M.D."/>
        </authorList>
    </citation>
    <scope>NUCLEOTIDE SEQUENCE [LARGE SCALE GENOMIC DNA]</scope>
    <source>
        <strain evidence="4">PG1-Ca6</strain>
    </source>
</reference>
<organism evidence="3 4">
    <name type="scientific">Rugosibacter aromaticivorans</name>
    <dbReference type="NCBI Taxonomy" id="1565605"/>
    <lineage>
        <taxon>Bacteria</taxon>
        <taxon>Pseudomonadati</taxon>
        <taxon>Pseudomonadota</taxon>
        <taxon>Betaproteobacteria</taxon>
        <taxon>Nitrosomonadales</taxon>
        <taxon>Sterolibacteriaceae</taxon>
        <taxon>Rugosibacter</taxon>
    </lineage>
</organism>
<feature type="region of interest" description="Disordered" evidence="1">
    <location>
        <begin position="439"/>
        <end position="464"/>
    </location>
</feature>
<keyword evidence="4" id="KW-1185">Reference proteome</keyword>
<protein>
    <recommendedName>
        <fullName evidence="2">LysM domain-containing protein</fullName>
    </recommendedName>
</protein>
<dbReference type="InterPro" id="IPR020011">
    <property type="entry name" value="FimV_C"/>
</dbReference>
<dbReference type="PROSITE" id="PS51782">
    <property type="entry name" value="LYSM"/>
    <property type="match status" value="1"/>
</dbReference>
<dbReference type="RefSeq" id="WP_202636410.1">
    <property type="nucleotide sequence ID" value="NZ_CP010554.1"/>
</dbReference>
<dbReference type="Gene3D" id="3.10.350.10">
    <property type="entry name" value="LysM domain"/>
    <property type="match status" value="1"/>
</dbReference>
<feature type="domain" description="LysM" evidence="2">
    <location>
        <begin position="204"/>
        <end position="259"/>
    </location>
</feature>
<feature type="region of interest" description="Disordered" evidence="1">
    <location>
        <begin position="143"/>
        <end position="211"/>
    </location>
</feature>
<evidence type="ECO:0000259" key="2">
    <source>
        <dbReference type="PROSITE" id="PS51782"/>
    </source>
</evidence>
<feature type="region of interest" description="Disordered" evidence="1">
    <location>
        <begin position="391"/>
        <end position="410"/>
    </location>
</feature>
<dbReference type="InterPro" id="IPR036779">
    <property type="entry name" value="LysM_dom_sf"/>
</dbReference>
<dbReference type="Proteomes" id="UP000061603">
    <property type="component" value="Chromosome"/>
</dbReference>
<dbReference type="InterPro" id="IPR038440">
    <property type="entry name" value="FimV_C_sf"/>
</dbReference>
<dbReference type="NCBIfam" id="TIGR03505">
    <property type="entry name" value="FimV_core"/>
    <property type="match status" value="1"/>
</dbReference>
<feature type="region of interest" description="Disordered" evidence="1">
    <location>
        <begin position="296"/>
        <end position="346"/>
    </location>
</feature>
<dbReference type="EMBL" id="CP010554">
    <property type="protein sequence ID" value="AJP48055.1"/>
    <property type="molecule type" value="Genomic_DNA"/>
</dbReference>
<dbReference type="KEGG" id="rbu:PG1C_05455"/>
<dbReference type="Pfam" id="PF25800">
    <property type="entry name" value="FimV_N"/>
    <property type="match status" value="1"/>
</dbReference>
<sequence length="901" mass="95101">MLKTDKKTKLLKVAAIAMAMAFIPFLGHAAGLGKIAVYSALGQPLKAEIEVTATADELSSLQAKLASADAFRQADVEYNPVLSSLKFSRGFTERNGHRYIQVTTDRPVNEPFINMLVEMNWASGRLVREYTFLLDPPDLGSATANAPVSPPPVPLVADNAQPAKSDRVDPIKENAPSEVSRQSTKLSQPSPAISAKTSAAANGKSHKVRTGDTLGKIAAQTRPEGVSLEQVLVALLHSNQEAFDGGNMNRLKAGKILAIPDAEVMNQISTSAAKKEIVAQAADFNAYRKRLASSVGAQAGVDDKSQQAASGKITPKVEDNFPAPNGKDKLDVSRTENAKGGDSDSKARVAALEADLLARDKALKEAQSRTAELEKSLSKLKQLTELKSKAGADLQQQAQTTKPASTPANPVLAVVPPSTSVASPTVAADKAPMVEPLAPSTETVKSKAPVSPPSPKPQTVVVPPSVPEPEPDFLEKNSTLILGGGGILALLLGWLGLSAWKKKKEKVALSGMSVASDFLSQSTFGPSVGAASASSFSSSASEQNASQFSVSTQGAVEPFVDALSQADTFLAFGRHEQAEEILLSALETQPERHALYLKLLEIYAEQDKPAAFETLAKRFHDQTAGEGPDWEMARSLGVSIDPDNALYQLPSKYKLSEAVTGDAVLAGAAVGAVLSQTHLGADVHEASGALLKESQKIQDNKTQDIAYEQAQEIQAIDTETLDFDLDFDLDDIAAPVAEANPSIPALATRPEMSTLDFNLDLDLPDEPSAVDVETSVDSRMVLDAMPAAAPLELPLAEEAGNSIDFDFDLPLADVSSASATSPNLKLDTIDLDLDADLSAPTFGEAAEEGADNPEVSTKLELAAAYEEMGDNAGATELYQEALIEGSKPQQEFARAKLASLA</sequence>
<dbReference type="AlphaFoldDB" id="A0A0C5J7Y5"/>
<dbReference type="STRING" id="1565605.PG1C_05455"/>
<proteinExistence type="predicted"/>
<feature type="compositionally biased region" description="Basic and acidic residues" evidence="1">
    <location>
        <begin position="326"/>
        <end position="346"/>
    </location>
</feature>
<dbReference type="HOGENOM" id="CLU_007099_0_0_4"/>
<name>A0A0C5J7Y5_9PROT</name>
<gene>
    <name evidence="3" type="ORF">PG1C_05455</name>
</gene>